<evidence type="ECO:0000313" key="2">
    <source>
        <dbReference type="EMBL" id="SDP55705.1"/>
    </source>
</evidence>
<dbReference type="PANTHER" id="PTHR40057">
    <property type="entry name" value="SLR1162 PROTEIN"/>
    <property type="match status" value="1"/>
</dbReference>
<dbReference type="EMBL" id="LT629705">
    <property type="protein sequence ID" value="SDP55705.1"/>
    <property type="molecule type" value="Genomic_DNA"/>
</dbReference>
<protein>
    <recommendedName>
        <fullName evidence="4">Antibiotic biosynthesis monooxygenase</fullName>
    </recommendedName>
</protein>
<proteinExistence type="predicted"/>
<dbReference type="SUPFAM" id="SSF54909">
    <property type="entry name" value="Dimeric alpha+beta barrel"/>
    <property type="match status" value="1"/>
</dbReference>
<dbReference type="InterPro" id="IPR038762">
    <property type="entry name" value="ABM_predict"/>
</dbReference>
<gene>
    <name evidence="2" type="ORF">SAMN04489798_6234</name>
</gene>
<feature type="transmembrane region" description="Helical" evidence="1">
    <location>
        <begin position="115"/>
        <end position="135"/>
    </location>
</feature>
<dbReference type="Proteomes" id="UP000198827">
    <property type="component" value="Chromosome I"/>
</dbReference>
<dbReference type="AlphaFoldDB" id="A0A1H0TPK0"/>
<dbReference type="InterPro" id="IPR011008">
    <property type="entry name" value="Dimeric_a/b-barrel"/>
</dbReference>
<keyword evidence="1" id="KW-0812">Transmembrane</keyword>
<keyword evidence="1" id="KW-1133">Transmembrane helix</keyword>
<reference evidence="2 3" key="1">
    <citation type="submission" date="2016-10" db="EMBL/GenBank/DDBJ databases">
        <authorList>
            <person name="de Groot N.N."/>
        </authorList>
    </citation>
    <scope>NUCLEOTIDE SEQUENCE [LARGE SCALE GENOMIC DNA]</scope>
    <source>
        <strain evidence="2 3">CECT 7543</strain>
    </source>
</reference>
<evidence type="ECO:0008006" key="4">
    <source>
        <dbReference type="Google" id="ProtNLM"/>
    </source>
</evidence>
<name>A0A1H0TPK0_9PSED</name>
<evidence type="ECO:0000256" key="1">
    <source>
        <dbReference type="SAM" id="Phobius"/>
    </source>
</evidence>
<organism evidence="2 3">
    <name type="scientific">Pseudomonas arsenicoxydans</name>
    <dbReference type="NCBI Taxonomy" id="702115"/>
    <lineage>
        <taxon>Bacteria</taxon>
        <taxon>Pseudomonadati</taxon>
        <taxon>Pseudomonadota</taxon>
        <taxon>Gammaproteobacteria</taxon>
        <taxon>Pseudomonadales</taxon>
        <taxon>Pseudomonadaceae</taxon>
        <taxon>Pseudomonas</taxon>
    </lineage>
</organism>
<feature type="transmembrane region" description="Helical" evidence="1">
    <location>
        <begin position="141"/>
        <end position="161"/>
    </location>
</feature>
<sequence>MSTSPVTLMVARRVADGRYQDLMVWLREGEQLATDFPGYLGSGVLAPPPDDNEFQIIFRFANEHTLHAWGILLRARHGWHVAAICLRTLKSIASAASKAGSAQSANAPPRWKQAVAIWLAFFPVSLLFNFVLGPLLGELSLLPRVLISTLCLTPLMVYFFIPLSTRLLANWLNSTPARPLPAKLPPLKTPDRPLLQRHVGVRLPSLV</sequence>
<keyword evidence="1" id="KW-0472">Membrane</keyword>
<evidence type="ECO:0000313" key="3">
    <source>
        <dbReference type="Proteomes" id="UP000198827"/>
    </source>
</evidence>
<dbReference type="PANTHER" id="PTHR40057:SF1">
    <property type="entry name" value="SLR1162 PROTEIN"/>
    <property type="match status" value="1"/>
</dbReference>
<accession>A0A1H0TPK0</accession>